<dbReference type="InterPro" id="IPR050109">
    <property type="entry name" value="HTH-type_TetR-like_transc_reg"/>
</dbReference>
<evidence type="ECO:0000313" key="6">
    <source>
        <dbReference type="EMBL" id="PZN79389.1"/>
    </source>
</evidence>
<dbReference type="PANTHER" id="PTHR30055">
    <property type="entry name" value="HTH-TYPE TRANSCRIPTIONAL REGULATOR RUTR"/>
    <property type="match status" value="1"/>
</dbReference>
<dbReference type="InterPro" id="IPR036271">
    <property type="entry name" value="Tet_transcr_reg_TetR-rel_C_sf"/>
</dbReference>
<gene>
    <name evidence="6" type="ORF">DM484_11470</name>
</gene>
<dbReference type="GO" id="GO:0000976">
    <property type="term" value="F:transcription cis-regulatory region binding"/>
    <property type="evidence" value="ECO:0007669"/>
    <property type="project" value="TreeGrafter"/>
</dbReference>
<keyword evidence="3" id="KW-0804">Transcription</keyword>
<evidence type="ECO:0000256" key="3">
    <source>
        <dbReference type="ARBA" id="ARBA00023163"/>
    </source>
</evidence>
<reference evidence="6 7" key="1">
    <citation type="journal article" date="2018" name="Aquat. Microb. Ecol.">
        <title>Gammaproteobacterial methanotrophs dominate.</title>
        <authorList>
            <person name="Rissanen A.J."/>
            <person name="Saarenheimo J."/>
            <person name="Tiirola M."/>
            <person name="Peura S."/>
            <person name="Aalto S.L."/>
            <person name="Karvinen A."/>
            <person name="Nykanen H."/>
        </authorList>
    </citation>
    <scope>NUCLEOTIDE SEQUENCE [LARGE SCALE GENOMIC DNA]</scope>
    <source>
        <strain evidence="6">AMbin10</strain>
    </source>
</reference>
<evidence type="ECO:0000256" key="4">
    <source>
        <dbReference type="PROSITE-ProRule" id="PRU00335"/>
    </source>
</evidence>
<name>A0A2W4RBV8_9GAMM</name>
<organism evidence="6 7">
    <name type="scientific">Candidatus Methylumidiphilus alinenensis</name>
    <dbReference type="NCBI Taxonomy" id="2202197"/>
    <lineage>
        <taxon>Bacteria</taxon>
        <taxon>Pseudomonadati</taxon>
        <taxon>Pseudomonadota</taxon>
        <taxon>Gammaproteobacteria</taxon>
        <taxon>Methylococcales</taxon>
        <taxon>Candidatus Methylumidiphilus</taxon>
    </lineage>
</organism>
<dbReference type="Gene3D" id="1.10.357.10">
    <property type="entry name" value="Tetracycline Repressor, domain 2"/>
    <property type="match status" value="1"/>
</dbReference>
<dbReference type="Gene3D" id="1.10.10.60">
    <property type="entry name" value="Homeodomain-like"/>
    <property type="match status" value="1"/>
</dbReference>
<dbReference type="SUPFAM" id="SSF46689">
    <property type="entry name" value="Homeodomain-like"/>
    <property type="match status" value="1"/>
</dbReference>
<protein>
    <submittedName>
        <fullName evidence="6">DUF1956 domain-containing protein</fullName>
    </submittedName>
</protein>
<dbReference type="Pfam" id="PF09209">
    <property type="entry name" value="CecR_C"/>
    <property type="match status" value="1"/>
</dbReference>
<dbReference type="PRINTS" id="PR00455">
    <property type="entry name" value="HTHTETR"/>
</dbReference>
<keyword evidence="1" id="KW-0805">Transcription regulation</keyword>
<dbReference type="InterPro" id="IPR023772">
    <property type="entry name" value="DNA-bd_HTH_TetR-type_CS"/>
</dbReference>
<sequence length="215" mass="23734">MSAPSCNDPSRDRLLMAAVEIFAEHGFRDATVRDICAKAEVNPASVNYYFGGKEKLYAESLHFAFAQADQRYPLGDVLNSNLSAEQCLTAFIQQFLYKLLDDTSLGHHSKLIAREITDPTSALDGIIATAIAPQFAMLKEVLPALLGSGWSDKDIYRCILSILGQCLMYMHSRSVIDRVCPEVIATPEEINRTSEHIASFSLAALRQFNQEGSQA</sequence>
<dbReference type="InterPro" id="IPR015292">
    <property type="entry name" value="Tscrpt_reg_YbiH_C"/>
</dbReference>
<evidence type="ECO:0000256" key="2">
    <source>
        <dbReference type="ARBA" id="ARBA00023125"/>
    </source>
</evidence>
<dbReference type="InterPro" id="IPR001647">
    <property type="entry name" value="HTH_TetR"/>
</dbReference>
<accession>A0A2W4RBV8</accession>
<dbReference type="PROSITE" id="PS01081">
    <property type="entry name" value="HTH_TETR_1"/>
    <property type="match status" value="1"/>
</dbReference>
<dbReference type="EMBL" id="QJPH01000301">
    <property type="protein sequence ID" value="PZN79389.1"/>
    <property type="molecule type" value="Genomic_DNA"/>
</dbReference>
<feature type="DNA-binding region" description="H-T-H motif" evidence="4">
    <location>
        <begin position="31"/>
        <end position="50"/>
    </location>
</feature>
<proteinExistence type="predicted"/>
<dbReference type="PROSITE" id="PS50977">
    <property type="entry name" value="HTH_TETR_2"/>
    <property type="match status" value="1"/>
</dbReference>
<feature type="domain" description="HTH tetR-type" evidence="5">
    <location>
        <begin position="8"/>
        <end position="68"/>
    </location>
</feature>
<dbReference type="InterPro" id="IPR009057">
    <property type="entry name" value="Homeodomain-like_sf"/>
</dbReference>
<dbReference type="GO" id="GO:0003700">
    <property type="term" value="F:DNA-binding transcription factor activity"/>
    <property type="evidence" value="ECO:0007669"/>
    <property type="project" value="TreeGrafter"/>
</dbReference>
<dbReference type="PANTHER" id="PTHR30055:SF234">
    <property type="entry name" value="HTH-TYPE TRANSCRIPTIONAL REGULATOR BETI"/>
    <property type="match status" value="1"/>
</dbReference>
<evidence type="ECO:0000313" key="7">
    <source>
        <dbReference type="Proteomes" id="UP000249396"/>
    </source>
</evidence>
<evidence type="ECO:0000256" key="1">
    <source>
        <dbReference type="ARBA" id="ARBA00023015"/>
    </source>
</evidence>
<dbReference type="AlphaFoldDB" id="A0A2W4RBV8"/>
<dbReference type="SUPFAM" id="SSF48498">
    <property type="entry name" value="Tetracyclin repressor-like, C-terminal domain"/>
    <property type="match status" value="1"/>
</dbReference>
<evidence type="ECO:0000259" key="5">
    <source>
        <dbReference type="PROSITE" id="PS50977"/>
    </source>
</evidence>
<dbReference type="Pfam" id="PF00440">
    <property type="entry name" value="TetR_N"/>
    <property type="match status" value="1"/>
</dbReference>
<dbReference type="Proteomes" id="UP000249396">
    <property type="component" value="Unassembled WGS sequence"/>
</dbReference>
<keyword evidence="2 4" id="KW-0238">DNA-binding</keyword>
<comment type="caution">
    <text evidence="6">The sequence shown here is derived from an EMBL/GenBank/DDBJ whole genome shotgun (WGS) entry which is preliminary data.</text>
</comment>